<reference evidence="2 3" key="1">
    <citation type="submission" date="2020-08" db="EMBL/GenBank/DDBJ databases">
        <title>Sequencing the genomes of 1000 actinobacteria strains.</title>
        <authorList>
            <person name="Klenk H.-P."/>
        </authorList>
    </citation>
    <scope>NUCLEOTIDE SEQUENCE [LARGE SCALE GENOMIC DNA]</scope>
    <source>
        <strain evidence="2 3">DSM 44936</strain>
    </source>
</reference>
<dbReference type="RefSeq" id="WP_344057028.1">
    <property type="nucleotide sequence ID" value="NZ_BAAALO010000100.1"/>
</dbReference>
<gene>
    <name evidence="2" type="ORF">BJ992_005610</name>
</gene>
<evidence type="ECO:0000313" key="3">
    <source>
        <dbReference type="Proteomes" id="UP000555564"/>
    </source>
</evidence>
<comment type="caution">
    <text evidence="2">The sequence shown here is derived from an EMBL/GenBank/DDBJ whole genome shotgun (WGS) entry which is preliminary data.</text>
</comment>
<name>A0A7X0MAK6_9ACTN</name>
<accession>A0A7X0MAK6</accession>
<feature type="compositionally biased region" description="Acidic residues" evidence="1">
    <location>
        <begin position="136"/>
        <end position="146"/>
    </location>
</feature>
<keyword evidence="3" id="KW-1185">Reference proteome</keyword>
<proteinExistence type="predicted"/>
<dbReference type="Proteomes" id="UP000555564">
    <property type="component" value="Unassembled WGS sequence"/>
</dbReference>
<evidence type="ECO:0000313" key="2">
    <source>
        <dbReference type="EMBL" id="MBB6476179.1"/>
    </source>
</evidence>
<organism evidence="2 3">
    <name type="scientific">Sphaerisporangium rubeum</name>
    <dbReference type="NCBI Taxonomy" id="321317"/>
    <lineage>
        <taxon>Bacteria</taxon>
        <taxon>Bacillati</taxon>
        <taxon>Actinomycetota</taxon>
        <taxon>Actinomycetes</taxon>
        <taxon>Streptosporangiales</taxon>
        <taxon>Streptosporangiaceae</taxon>
        <taxon>Sphaerisporangium</taxon>
    </lineage>
</organism>
<dbReference type="EMBL" id="JACHIU010000001">
    <property type="protein sequence ID" value="MBB6476179.1"/>
    <property type="molecule type" value="Genomic_DNA"/>
</dbReference>
<feature type="region of interest" description="Disordered" evidence="1">
    <location>
        <begin position="125"/>
        <end position="146"/>
    </location>
</feature>
<sequence length="357" mass="39357">MPNGMIHTSEDALRDLKTKQTYTIPSKLRGRPGGTLVTYTLAPDKTVDSITPGLVGKLDGDDAVDDATEQRVPLGAALRNVYPDGIQVRLYGTSTKIIALDPLGRVIGGKDRRIDLVDPSHAAPDNLSELGVSVEQDSDDKSDDDPDQVYYYVGKKSAWTTRIQTCTALAMWSRSAGLSYLSHADAATPSETIAKEMTRFFEAAAATDADLSASGELSVFLFTASDTPASRFSSLETTFLALNHIKGEYARYFFERAKCHIVGHRDAVVVSSTARPKVLRPYADYVPYLLTRYAERGEEHIRGILIDVLRTAEPNRDFEPQAYKAAKKAGTEHRDLQRLLYTVAGYSEQEAAERWDL</sequence>
<dbReference type="AlphaFoldDB" id="A0A7X0MAK6"/>
<evidence type="ECO:0000256" key="1">
    <source>
        <dbReference type="SAM" id="MobiDB-lite"/>
    </source>
</evidence>
<protein>
    <submittedName>
        <fullName evidence="2">Uncharacterized protein</fullName>
    </submittedName>
</protein>